<dbReference type="Gene3D" id="3.10.180.10">
    <property type="entry name" value="2,3-Dihydroxybiphenyl 1,2-Dioxygenase, domain 1"/>
    <property type="match status" value="1"/>
</dbReference>
<dbReference type="EMBL" id="BAABIW010000011">
    <property type="protein sequence ID" value="GAA5024596.1"/>
    <property type="molecule type" value="Genomic_DNA"/>
</dbReference>
<dbReference type="PANTHER" id="PTHR35908">
    <property type="entry name" value="HYPOTHETICAL FUSION PROTEIN"/>
    <property type="match status" value="1"/>
</dbReference>
<organism evidence="2 3">
    <name type="scientific">Terrabacter aeriphilus</name>
    <dbReference type="NCBI Taxonomy" id="515662"/>
    <lineage>
        <taxon>Bacteria</taxon>
        <taxon>Bacillati</taxon>
        <taxon>Actinomycetota</taxon>
        <taxon>Actinomycetes</taxon>
        <taxon>Micrococcales</taxon>
        <taxon>Intrasporangiaceae</taxon>
        <taxon>Terrabacter</taxon>
    </lineage>
</organism>
<dbReference type="InterPro" id="IPR029068">
    <property type="entry name" value="Glyas_Bleomycin-R_OHBP_Dase"/>
</dbReference>
<accession>A0ABP9J902</accession>
<evidence type="ECO:0000313" key="3">
    <source>
        <dbReference type="Proteomes" id="UP001500427"/>
    </source>
</evidence>
<dbReference type="InterPro" id="IPR041581">
    <property type="entry name" value="Glyoxalase_6"/>
</dbReference>
<evidence type="ECO:0000259" key="1">
    <source>
        <dbReference type="PROSITE" id="PS51819"/>
    </source>
</evidence>
<name>A0ABP9J902_9MICO</name>
<protein>
    <submittedName>
        <fullName evidence="2">VOC family protein</fullName>
    </submittedName>
</protein>
<comment type="caution">
    <text evidence="2">The sequence shown here is derived from an EMBL/GenBank/DDBJ whole genome shotgun (WGS) entry which is preliminary data.</text>
</comment>
<keyword evidence="3" id="KW-1185">Reference proteome</keyword>
<dbReference type="Pfam" id="PF18029">
    <property type="entry name" value="Glyoxalase_6"/>
    <property type="match status" value="1"/>
</dbReference>
<sequence length="129" mass="14282">MPLRTTKHWFGVVLDAPDASALAHFYERLLGWTLYTDTPGWATLAPSETHGYNLSFQTEPNYVRPVWPSEPGRPIMMLHLDLEVDDLEAAVAFAVEVGAELAAFQPQDGVRVLLDPAGHPFCLYVDGSD</sequence>
<evidence type="ECO:0000313" key="2">
    <source>
        <dbReference type="EMBL" id="GAA5024596.1"/>
    </source>
</evidence>
<dbReference type="Proteomes" id="UP001500427">
    <property type="component" value="Unassembled WGS sequence"/>
</dbReference>
<dbReference type="InterPro" id="IPR037523">
    <property type="entry name" value="VOC_core"/>
</dbReference>
<dbReference type="SUPFAM" id="SSF54593">
    <property type="entry name" value="Glyoxalase/Bleomycin resistance protein/Dihydroxybiphenyl dioxygenase"/>
    <property type="match status" value="1"/>
</dbReference>
<feature type="domain" description="VOC" evidence="1">
    <location>
        <begin position="6"/>
        <end position="129"/>
    </location>
</feature>
<dbReference type="RefSeq" id="WP_345507013.1">
    <property type="nucleotide sequence ID" value="NZ_BAABIW010000011.1"/>
</dbReference>
<dbReference type="PANTHER" id="PTHR35908:SF1">
    <property type="entry name" value="CONSERVED PROTEIN"/>
    <property type="match status" value="1"/>
</dbReference>
<dbReference type="PROSITE" id="PS51819">
    <property type="entry name" value="VOC"/>
    <property type="match status" value="1"/>
</dbReference>
<reference evidence="3" key="1">
    <citation type="journal article" date="2019" name="Int. J. Syst. Evol. Microbiol.">
        <title>The Global Catalogue of Microorganisms (GCM) 10K type strain sequencing project: providing services to taxonomists for standard genome sequencing and annotation.</title>
        <authorList>
            <consortium name="The Broad Institute Genomics Platform"/>
            <consortium name="The Broad Institute Genome Sequencing Center for Infectious Disease"/>
            <person name="Wu L."/>
            <person name="Ma J."/>
        </authorList>
    </citation>
    <scope>NUCLEOTIDE SEQUENCE [LARGE SCALE GENOMIC DNA]</scope>
    <source>
        <strain evidence="3">JCM 17687</strain>
    </source>
</reference>
<proteinExistence type="predicted"/>
<gene>
    <name evidence="2" type="ORF">GCM10023258_16760</name>
</gene>
<dbReference type="CDD" id="cd06587">
    <property type="entry name" value="VOC"/>
    <property type="match status" value="1"/>
</dbReference>